<evidence type="ECO:0000256" key="1">
    <source>
        <dbReference type="ARBA" id="ARBA00022603"/>
    </source>
</evidence>
<dbReference type="InterPro" id="IPR041698">
    <property type="entry name" value="Methyltransf_25"/>
</dbReference>
<dbReference type="GO" id="GO:0032259">
    <property type="term" value="P:methylation"/>
    <property type="evidence" value="ECO:0007669"/>
    <property type="project" value="UniProtKB-KW"/>
</dbReference>
<evidence type="ECO:0000313" key="5">
    <source>
        <dbReference type="Proteomes" id="UP000182101"/>
    </source>
</evidence>
<evidence type="ECO:0000256" key="2">
    <source>
        <dbReference type="ARBA" id="ARBA00022679"/>
    </source>
</evidence>
<sequence length="314" mass="35935">MFYLFPFGKVPKCESIIIYGAGIIGQSYLKQLQVTQFVSSIYLTDKKITSAKKEGIITFIPQNEVLKLPAYPIVVASLKFAEEITQHLLQQGVKANRIVNIDTSHVMEEGQCDPHTFNWNEYYNNAEGHNEVQFHTYLEPLMQKYSFDLSQAVDFACGKGRIADLLSGECQSLICVDTSKDAIRHCAERFKNKKNVECRVSEPEKIPVDSDSVSFLYSWDAMVHFDYRSVDYLLSEFSRILKVGGYAVLHHSNARDHGSFKADKNWRRNPHCRSEFNAEDMRHICSKVGFIAKEQQIVDWGVKELDCISVIKKL</sequence>
<gene>
    <name evidence="4" type="ORF">BM524_04560</name>
</gene>
<feature type="domain" description="Methyltransferase" evidence="3">
    <location>
        <begin position="153"/>
        <end position="245"/>
    </location>
</feature>
<dbReference type="PANTHER" id="PTHR44942">
    <property type="entry name" value="METHYLTRANSF_11 DOMAIN-CONTAINING PROTEIN"/>
    <property type="match status" value="1"/>
</dbReference>
<dbReference type="CDD" id="cd02440">
    <property type="entry name" value="AdoMet_MTases"/>
    <property type="match status" value="1"/>
</dbReference>
<protein>
    <recommendedName>
        <fullName evidence="3">Methyltransferase domain-containing protein</fullName>
    </recommendedName>
</protein>
<evidence type="ECO:0000313" key="4">
    <source>
        <dbReference type="EMBL" id="APD89140.1"/>
    </source>
</evidence>
<dbReference type="Pfam" id="PF13649">
    <property type="entry name" value="Methyltransf_25"/>
    <property type="match status" value="1"/>
</dbReference>
<dbReference type="GO" id="GO:0008168">
    <property type="term" value="F:methyltransferase activity"/>
    <property type="evidence" value="ECO:0007669"/>
    <property type="project" value="UniProtKB-KW"/>
</dbReference>
<keyword evidence="2" id="KW-0808">Transferase</keyword>
<proteinExistence type="predicted"/>
<accession>A0AAC9J8R6</accession>
<name>A0AAC9J8R6_9ALTE</name>
<dbReference type="AlphaFoldDB" id="A0AAC9J8R6"/>
<organism evidence="4 5">
    <name type="scientific">Alteromonas mediterranea</name>
    <dbReference type="NCBI Taxonomy" id="314275"/>
    <lineage>
        <taxon>Bacteria</taxon>
        <taxon>Pseudomonadati</taxon>
        <taxon>Pseudomonadota</taxon>
        <taxon>Gammaproteobacteria</taxon>
        <taxon>Alteromonadales</taxon>
        <taxon>Alteromonadaceae</taxon>
        <taxon>Alteromonas/Salinimonas group</taxon>
        <taxon>Alteromonas</taxon>
    </lineage>
</organism>
<dbReference type="InterPro" id="IPR051052">
    <property type="entry name" value="Diverse_substrate_MTase"/>
</dbReference>
<dbReference type="RefSeq" id="WP_071958743.1">
    <property type="nucleotide sequence ID" value="NZ_CP018024.1"/>
</dbReference>
<dbReference type="EMBL" id="CP018024">
    <property type="protein sequence ID" value="APD89140.1"/>
    <property type="molecule type" value="Genomic_DNA"/>
</dbReference>
<dbReference type="PANTHER" id="PTHR44942:SF4">
    <property type="entry name" value="METHYLTRANSFERASE TYPE 11 DOMAIN-CONTAINING PROTEIN"/>
    <property type="match status" value="1"/>
</dbReference>
<evidence type="ECO:0000259" key="3">
    <source>
        <dbReference type="Pfam" id="PF13649"/>
    </source>
</evidence>
<dbReference type="Proteomes" id="UP000182101">
    <property type="component" value="Chromosome"/>
</dbReference>
<dbReference type="Gene3D" id="3.40.50.150">
    <property type="entry name" value="Vaccinia Virus protein VP39"/>
    <property type="match status" value="1"/>
</dbReference>
<reference evidence="4 5" key="1">
    <citation type="submission" date="2016-11" db="EMBL/GenBank/DDBJ databases">
        <title>Networking in microbes: conjugative elements and plasmids in the genus Alteromonas.</title>
        <authorList>
            <person name="Lopez-Perez M."/>
            <person name="Ramon-Marco N."/>
            <person name="Rodriguez-Valera F."/>
        </authorList>
    </citation>
    <scope>NUCLEOTIDE SEQUENCE [LARGE SCALE GENOMIC DNA]</scope>
    <source>
        <strain evidence="4 5">CP48</strain>
    </source>
</reference>
<keyword evidence="1" id="KW-0489">Methyltransferase</keyword>
<dbReference type="Gene3D" id="3.40.50.720">
    <property type="entry name" value="NAD(P)-binding Rossmann-like Domain"/>
    <property type="match status" value="1"/>
</dbReference>
<dbReference type="SUPFAM" id="SSF53335">
    <property type="entry name" value="S-adenosyl-L-methionine-dependent methyltransferases"/>
    <property type="match status" value="1"/>
</dbReference>
<dbReference type="InterPro" id="IPR029063">
    <property type="entry name" value="SAM-dependent_MTases_sf"/>
</dbReference>